<dbReference type="Proteomes" id="UP000034032">
    <property type="component" value="Unassembled WGS sequence"/>
</dbReference>
<dbReference type="AlphaFoldDB" id="A0A0G1NA22"/>
<evidence type="ECO:0000256" key="2">
    <source>
        <dbReference type="ARBA" id="ARBA00022679"/>
    </source>
</evidence>
<dbReference type="PANTHER" id="PTHR36174">
    <property type="entry name" value="LIPID II:GLYCINE GLYCYLTRANSFERASE"/>
    <property type="match status" value="1"/>
</dbReference>
<evidence type="ECO:0000313" key="7">
    <source>
        <dbReference type="EMBL" id="KKT81049.1"/>
    </source>
</evidence>
<gene>
    <name evidence="7" type="ORF">UW79_C0028G0019</name>
</gene>
<keyword evidence="6" id="KW-0961">Cell wall biogenesis/degradation</keyword>
<dbReference type="PANTHER" id="PTHR36174:SF1">
    <property type="entry name" value="LIPID II:GLYCINE GLYCYLTRANSFERASE"/>
    <property type="match status" value="1"/>
</dbReference>
<dbReference type="InterPro" id="IPR003447">
    <property type="entry name" value="FEMABX"/>
</dbReference>
<dbReference type="Gene3D" id="3.40.630.30">
    <property type="match status" value="1"/>
</dbReference>
<evidence type="ECO:0000313" key="8">
    <source>
        <dbReference type="Proteomes" id="UP000034032"/>
    </source>
</evidence>
<accession>A0A0G1NA22</accession>
<dbReference type="PROSITE" id="PS51191">
    <property type="entry name" value="FEMABX"/>
    <property type="match status" value="1"/>
</dbReference>
<dbReference type="GO" id="GO:0071555">
    <property type="term" value="P:cell wall organization"/>
    <property type="evidence" value="ECO:0007669"/>
    <property type="project" value="UniProtKB-KW"/>
</dbReference>
<comment type="similarity">
    <text evidence="1">Belongs to the FemABX family.</text>
</comment>
<proteinExistence type="inferred from homology"/>
<protein>
    <submittedName>
        <fullName evidence="7">Protein FemA</fullName>
    </submittedName>
</protein>
<dbReference type="GO" id="GO:0016755">
    <property type="term" value="F:aminoacyltransferase activity"/>
    <property type="evidence" value="ECO:0007669"/>
    <property type="project" value="InterPro"/>
</dbReference>
<dbReference type="EMBL" id="LCJR01000028">
    <property type="protein sequence ID" value="KKT81049.1"/>
    <property type="molecule type" value="Genomic_DNA"/>
</dbReference>
<evidence type="ECO:0000256" key="1">
    <source>
        <dbReference type="ARBA" id="ARBA00009943"/>
    </source>
</evidence>
<evidence type="ECO:0000256" key="3">
    <source>
        <dbReference type="ARBA" id="ARBA00022960"/>
    </source>
</evidence>
<organism evidence="7 8">
    <name type="scientific">Candidatus Yanofskybacteria bacterium GW2011_GWA2_44_9</name>
    <dbReference type="NCBI Taxonomy" id="1619025"/>
    <lineage>
        <taxon>Bacteria</taxon>
        <taxon>Candidatus Yanofskyibacteriota</taxon>
    </lineage>
</organism>
<comment type="caution">
    <text evidence="7">The sequence shown here is derived from an EMBL/GenBank/DDBJ whole genome shotgun (WGS) entry which is preliminary data.</text>
</comment>
<evidence type="ECO:0000256" key="6">
    <source>
        <dbReference type="ARBA" id="ARBA00023316"/>
    </source>
</evidence>
<keyword evidence="5" id="KW-0012">Acyltransferase</keyword>
<keyword evidence="4" id="KW-0573">Peptidoglycan synthesis</keyword>
<dbReference type="GO" id="GO:0008360">
    <property type="term" value="P:regulation of cell shape"/>
    <property type="evidence" value="ECO:0007669"/>
    <property type="project" value="UniProtKB-KW"/>
</dbReference>
<evidence type="ECO:0000256" key="5">
    <source>
        <dbReference type="ARBA" id="ARBA00023315"/>
    </source>
</evidence>
<keyword evidence="2" id="KW-0808">Transferase</keyword>
<sequence>MTLKSFLQTKEWLDFQTRIGRKTWRFDNGKIQANIIRHDLPFGKNYLYIPHGPVLSFDDIRGGLQGQLVSFLAYIKDLGRINKSILVKVEPFSDIVMELIYRRGFRRSVKRIQPNRTVVLDLALSEEELLSQMHQKTRYNIGLASKKGIIFKDERNLDVFWDLLKQTAKKDNFNTHSKDYYKKFLEFFSVEEGRSKDVNAKMFLMYFETKPIAGAIVMTYGGTAYYLHGAMDRNYASLMAPYLMHWEIMKWAKSQKFLNYDLWGVDAKKWPGVTRFKLGWLGSLKHGQSGGKIVEYPGSFDLPVSRFWYFMYNLTRKIL</sequence>
<reference evidence="7 8" key="1">
    <citation type="journal article" date="2015" name="Nature">
        <title>rRNA introns, odd ribosomes, and small enigmatic genomes across a large radiation of phyla.</title>
        <authorList>
            <person name="Brown C.T."/>
            <person name="Hug L.A."/>
            <person name="Thomas B.C."/>
            <person name="Sharon I."/>
            <person name="Castelle C.J."/>
            <person name="Singh A."/>
            <person name="Wilkins M.J."/>
            <person name="Williams K.H."/>
            <person name="Banfield J.F."/>
        </authorList>
    </citation>
    <scope>NUCLEOTIDE SEQUENCE [LARGE SCALE GENOMIC DNA]</scope>
</reference>
<dbReference type="SUPFAM" id="SSF55729">
    <property type="entry name" value="Acyl-CoA N-acyltransferases (Nat)"/>
    <property type="match status" value="2"/>
</dbReference>
<dbReference type="GO" id="GO:0009252">
    <property type="term" value="P:peptidoglycan biosynthetic process"/>
    <property type="evidence" value="ECO:0007669"/>
    <property type="project" value="UniProtKB-KW"/>
</dbReference>
<dbReference type="InterPro" id="IPR016181">
    <property type="entry name" value="Acyl_CoA_acyltransferase"/>
</dbReference>
<keyword evidence="3" id="KW-0133">Cell shape</keyword>
<dbReference type="Pfam" id="PF02388">
    <property type="entry name" value="FemAB"/>
    <property type="match status" value="2"/>
</dbReference>
<evidence type="ECO:0000256" key="4">
    <source>
        <dbReference type="ARBA" id="ARBA00022984"/>
    </source>
</evidence>
<dbReference type="InterPro" id="IPR050644">
    <property type="entry name" value="PG_Glycine_Bridge_Synth"/>
</dbReference>
<name>A0A0G1NA22_9BACT</name>